<evidence type="ECO:0000313" key="4">
    <source>
        <dbReference type="Proteomes" id="UP000441925"/>
    </source>
</evidence>
<dbReference type="AlphaFoldDB" id="A0A6N7VSH2"/>
<dbReference type="RefSeq" id="WP_154538857.1">
    <property type="nucleotide sequence ID" value="NZ_JAXDSU010000089.1"/>
</dbReference>
<evidence type="ECO:0000256" key="1">
    <source>
        <dbReference type="ARBA" id="ARBA00022829"/>
    </source>
</evidence>
<dbReference type="EMBL" id="VULQ01000001">
    <property type="protein sequence ID" value="MSS77004.1"/>
    <property type="molecule type" value="Genomic_DNA"/>
</dbReference>
<dbReference type="Pfam" id="PF02616">
    <property type="entry name" value="SMC_ScpA"/>
    <property type="match status" value="1"/>
</dbReference>
<keyword evidence="1" id="KW-0159">Chromosome partition</keyword>
<protein>
    <recommendedName>
        <fullName evidence="2">Segregation and condensation protein A</fullName>
    </recommendedName>
</protein>
<proteinExistence type="predicted"/>
<dbReference type="PANTHER" id="PTHR33969">
    <property type="entry name" value="SEGREGATION AND CONDENSATION PROTEIN A"/>
    <property type="match status" value="1"/>
</dbReference>
<name>A0A6N7VSH2_9FIRM</name>
<dbReference type="Gene3D" id="6.10.250.2410">
    <property type="match status" value="1"/>
</dbReference>
<dbReference type="Proteomes" id="UP000441925">
    <property type="component" value="Unassembled WGS sequence"/>
</dbReference>
<dbReference type="InterPro" id="IPR003768">
    <property type="entry name" value="ScpA"/>
</dbReference>
<organism evidence="3 4">
    <name type="scientific">Anaerococcus porci</name>
    <dbReference type="NCBI Taxonomy" id="2652269"/>
    <lineage>
        <taxon>Bacteria</taxon>
        <taxon>Bacillati</taxon>
        <taxon>Bacillota</taxon>
        <taxon>Tissierellia</taxon>
        <taxon>Tissierellales</taxon>
        <taxon>Peptoniphilaceae</taxon>
        <taxon>Anaerococcus</taxon>
    </lineage>
</organism>
<accession>A0A6N7VSH2</accession>
<evidence type="ECO:0000313" key="3">
    <source>
        <dbReference type="EMBL" id="MSS77004.1"/>
    </source>
</evidence>
<reference evidence="3 4" key="1">
    <citation type="submission" date="2019-08" db="EMBL/GenBank/DDBJ databases">
        <title>In-depth cultivation of the pig gut microbiome towards novel bacterial diversity and tailored functional studies.</title>
        <authorList>
            <person name="Wylensek D."/>
            <person name="Hitch T.C.A."/>
            <person name="Clavel T."/>
        </authorList>
    </citation>
    <scope>NUCLEOTIDE SEQUENCE [LARGE SCALE GENOMIC DNA]</scope>
    <source>
        <strain evidence="3 4">WCA-380-WT-2B</strain>
    </source>
</reference>
<dbReference type="GO" id="GO:0007059">
    <property type="term" value="P:chromosome segregation"/>
    <property type="evidence" value="ECO:0007669"/>
    <property type="project" value="UniProtKB-KW"/>
</dbReference>
<comment type="caution">
    <text evidence="3">The sequence shown here is derived from an EMBL/GenBank/DDBJ whole genome shotgun (WGS) entry which is preliminary data.</text>
</comment>
<dbReference type="PANTHER" id="PTHR33969:SF2">
    <property type="entry name" value="SEGREGATION AND CONDENSATION PROTEIN A"/>
    <property type="match status" value="1"/>
</dbReference>
<evidence type="ECO:0000256" key="2">
    <source>
        <dbReference type="ARBA" id="ARBA00044777"/>
    </source>
</evidence>
<keyword evidence="4" id="KW-1185">Reference proteome</keyword>
<sequence length="237" mass="28163">MKDNSLNIDLEVYTGPFDVLLSLIEKQKVDIYDIKIEDITNPYMETIKNMEIPIDQLSEFIYISSILLYIKSSKLMPKEGSDKVEEDFLEYLIEYKKIKSVEDDMKVLENKGLLYYYKFQEDLSKYSEKEEVISQDVEILSKEFRKIMDKFKEKNRQKPDIINTIRKLDVNDYVLKVRNTLKFTKKIRLESIINEIKSKDACIGTFLALLELVKTKEIYLKQDYVNKFLILKREVNS</sequence>
<gene>
    <name evidence="3" type="ORF">FYJ26_00890</name>
</gene>